<dbReference type="GO" id="GO:0007018">
    <property type="term" value="P:microtubule-based movement"/>
    <property type="evidence" value="ECO:0007669"/>
    <property type="project" value="InterPro"/>
</dbReference>
<evidence type="ECO:0000256" key="9">
    <source>
        <dbReference type="PROSITE-ProRule" id="PRU00283"/>
    </source>
</evidence>
<dbReference type="Ensembl" id="ENSSANT00000014875.1">
    <property type="protein sequence ID" value="ENSSANP00000013945.1"/>
    <property type="gene ID" value="ENSSANG00000007416.1"/>
</dbReference>
<protein>
    <recommendedName>
        <fullName evidence="10">Kinesin motor domain-containing protein</fullName>
    </recommendedName>
</protein>
<evidence type="ECO:0000256" key="6">
    <source>
        <dbReference type="ARBA" id="ARBA00023054"/>
    </source>
</evidence>
<evidence type="ECO:0000313" key="12">
    <source>
        <dbReference type="Proteomes" id="UP000472260"/>
    </source>
</evidence>
<comment type="caution">
    <text evidence="9">Lacks conserved residue(s) required for the propagation of feature annotation.</text>
</comment>
<dbReference type="GO" id="GO:0008017">
    <property type="term" value="F:microtubule binding"/>
    <property type="evidence" value="ECO:0007669"/>
    <property type="project" value="InterPro"/>
</dbReference>
<evidence type="ECO:0000256" key="3">
    <source>
        <dbReference type="ARBA" id="ARBA00022701"/>
    </source>
</evidence>
<name>A0A671L4I5_9TELE</name>
<organism evidence="11 12">
    <name type="scientific">Sinocyclocheilus anshuiensis</name>
    <dbReference type="NCBI Taxonomy" id="1608454"/>
    <lineage>
        <taxon>Eukaryota</taxon>
        <taxon>Metazoa</taxon>
        <taxon>Chordata</taxon>
        <taxon>Craniata</taxon>
        <taxon>Vertebrata</taxon>
        <taxon>Euteleostomi</taxon>
        <taxon>Actinopterygii</taxon>
        <taxon>Neopterygii</taxon>
        <taxon>Teleostei</taxon>
        <taxon>Ostariophysi</taxon>
        <taxon>Cypriniformes</taxon>
        <taxon>Cyprinidae</taxon>
        <taxon>Cyprininae</taxon>
        <taxon>Sinocyclocheilus</taxon>
    </lineage>
</organism>
<accession>A0A671L4I5</accession>
<keyword evidence="3" id="KW-0493">Microtubule</keyword>
<dbReference type="PANTHER" id="PTHR47969">
    <property type="entry name" value="CHROMOSOME-ASSOCIATED KINESIN KIF4A-RELATED"/>
    <property type="match status" value="1"/>
</dbReference>
<dbReference type="InterPro" id="IPR027417">
    <property type="entry name" value="P-loop_NTPase"/>
</dbReference>
<feature type="domain" description="Kinesin motor" evidence="10">
    <location>
        <begin position="1"/>
        <end position="186"/>
    </location>
</feature>
<keyword evidence="6" id="KW-0175">Coiled coil</keyword>
<dbReference type="GO" id="GO:0003777">
    <property type="term" value="F:microtubule motor activity"/>
    <property type="evidence" value="ECO:0007669"/>
    <property type="project" value="InterPro"/>
</dbReference>
<dbReference type="Pfam" id="PF00225">
    <property type="entry name" value="Kinesin"/>
    <property type="match status" value="2"/>
</dbReference>
<keyword evidence="7" id="KW-0505">Motor protein</keyword>
<keyword evidence="2" id="KW-0963">Cytoplasm</keyword>
<sequence length="186" mass="21036">MASESLKVVVRCRPLNDREKAMNCKMVISIDSSHCQCFIEKPGGTEQFTFDGTYMNEPFHLADLQRDRISSGGGNIDLCGVTEGYNGTIFTYGQTGSGDLLGKETKQKMKLNEHPECGVYVRDLSMHTVHSVGECERIMDQGWRNRSVGYTHEWDTLMNKDASRSHSIFTIHLEICNTGWCLNHTY</sequence>
<keyword evidence="12" id="KW-1185">Reference proteome</keyword>
<dbReference type="PRINTS" id="PR00380">
    <property type="entry name" value="KINESINHEAVY"/>
</dbReference>
<dbReference type="SUPFAM" id="SSF52540">
    <property type="entry name" value="P-loop containing nucleoside triphosphate hydrolases"/>
    <property type="match status" value="1"/>
</dbReference>
<evidence type="ECO:0000256" key="2">
    <source>
        <dbReference type="ARBA" id="ARBA00022490"/>
    </source>
</evidence>
<dbReference type="GO" id="GO:0048731">
    <property type="term" value="P:system development"/>
    <property type="evidence" value="ECO:0007669"/>
    <property type="project" value="UniProtKB-ARBA"/>
</dbReference>
<dbReference type="AlphaFoldDB" id="A0A671L4I5"/>
<evidence type="ECO:0000256" key="4">
    <source>
        <dbReference type="ARBA" id="ARBA00022741"/>
    </source>
</evidence>
<evidence type="ECO:0000256" key="8">
    <source>
        <dbReference type="ARBA" id="ARBA00023212"/>
    </source>
</evidence>
<reference evidence="11" key="1">
    <citation type="submission" date="2025-08" db="UniProtKB">
        <authorList>
            <consortium name="Ensembl"/>
        </authorList>
    </citation>
    <scope>IDENTIFICATION</scope>
</reference>
<comment type="subcellular location">
    <subcellularLocation>
        <location evidence="1">Cytoplasm</location>
        <location evidence="1">Cytoskeleton</location>
    </subcellularLocation>
</comment>
<dbReference type="InterPro" id="IPR027640">
    <property type="entry name" value="Kinesin-like_fam"/>
</dbReference>
<reference evidence="11" key="2">
    <citation type="submission" date="2025-09" db="UniProtKB">
        <authorList>
            <consortium name="Ensembl"/>
        </authorList>
    </citation>
    <scope>IDENTIFICATION</scope>
</reference>
<dbReference type="InterPro" id="IPR036961">
    <property type="entry name" value="Kinesin_motor_dom_sf"/>
</dbReference>
<evidence type="ECO:0000313" key="11">
    <source>
        <dbReference type="Ensembl" id="ENSSANP00000013945.1"/>
    </source>
</evidence>
<dbReference type="GO" id="GO:0005524">
    <property type="term" value="F:ATP binding"/>
    <property type="evidence" value="ECO:0007669"/>
    <property type="project" value="UniProtKB-KW"/>
</dbReference>
<proteinExistence type="inferred from homology"/>
<keyword evidence="5" id="KW-0067">ATP-binding</keyword>
<dbReference type="InterPro" id="IPR001752">
    <property type="entry name" value="Kinesin_motor_dom"/>
</dbReference>
<dbReference type="PROSITE" id="PS50067">
    <property type="entry name" value="KINESIN_MOTOR_2"/>
    <property type="match status" value="1"/>
</dbReference>
<dbReference type="SMART" id="SM00129">
    <property type="entry name" value="KISc"/>
    <property type="match status" value="1"/>
</dbReference>
<dbReference type="GO" id="GO:0005874">
    <property type="term" value="C:microtubule"/>
    <property type="evidence" value="ECO:0007669"/>
    <property type="project" value="UniProtKB-KW"/>
</dbReference>
<evidence type="ECO:0000256" key="5">
    <source>
        <dbReference type="ARBA" id="ARBA00022840"/>
    </source>
</evidence>
<keyword evidence="8" id="KW-0206">Cytoskeleton</keyword>
<comment type="similarity">
    <text evidence="9">Belongs to the TRAFAC class myosin-kinesin ATPase superfamily. Kinesin family.</text>
</comment>
<evidence type="ECO:0000256" key="7">
    <source>
        <dbReference type="ARBA" id="ARBA00023175"/>
    </source>
</evidence>
<dbReference type="Proteomes" id="UP000472260">
    <property type="component" value="Unassembled WGS sequence"/>
</dbReference>
<keyword evidence="4" id="KW-0547">Nucleotide-binding</keyword>
<dbReference type="Gene3D" id="3.40.850.10">
    <property type="entry name" value="Kinesin motor domain"/>
    <property type="match status" value="2"/>
</dbReference>
<dbReference type="PANTHER" id="PTHR47969:SF21">
    <property type="entry name" value="KINESIN-LIKE PROTEIN"/>
    <property type="match status" value="1"/>
</dbReference>
<evidence type="ECO:0000259" key="10">
    <source>
        <dbReference type="PROSITE" id="PS50067"/>
    </source>
</evidence>
<evidence type="ECO:0000256" key="1">
    <source>
        <dbReference type="ARBA" id="ARBA00004245"/>
    </source>
</evidence>